<feature type="transmembrane region" description="Helical" evidence="1">
    <location>
        <begin position="26"/>
        <end position="44"/>
    </location>
</feature>
<feature type="transmembrane region" description="Helical" evidence="1">
    <location>
        <begin position="50"/>
        <end position="70"/>
    </location>
</feature>
<keyword evidence="3" id="KW-1185">Reference proteome</keyword>
<name>A0A428WP59_AMYBA</name>
<keyword evidence="1" id="KW-1133">Transmembrane helix</keyword>
<dbReference type="AlphaFoldDB" id="A0A428WP59"/>
<evidence type="ECO:0000313" key="3">
    <source>
        <dbReference type="Proteomes" id="UP000286716"/>
    </source>
</evidence>
<keyword evidence="1" id="KW-0812">Transmembrane</keyword>
<proteinExistence type="predicted"/>
<accession>A0A428WP59</accession>
<evidence type="ECO:0000256" key="1">
    <source>
        <dbReference type="SAM" id="Phobius"/>
    </source>
</evidence>
<keyword evidence="1" id="KW-0472">Membrane</keyword>
<organism evidence="2 3">
    <name type="scientific">Amycolatopsis balhimycina DSM 5908</name>
    <dbReference type="NCBI Taxonomy" id="1081091"/>
    <lineage>
        <taxon>Bacteria</taxon>
        <taxon>Bacillati</taxon>
        <taxon>Actinomycetota</taxon>
        <taxon>Actinomycetes</taxon>
        <taxon>Pseudonocardiales</taxon>
        <taxon>Pseudonocardiaceae</taxon>
        <taxon>Amycolatopsis</taxon>
    </lineage>
</organism>
<dbReference type="EMBL" id="QHHU01000018">
    <property type="protein sequence ID" value="RSM44840.1"/>
    <property type="molecule type" value="Genomic_DNA"/>
</dbReference>
<evidence type="ECO:0000313" key="2">
    <source>
        <dbReference type="EMBL" id="RSM44840.1"/>
    </source>
</evidence>
<comment type="caution">
    <text evidence="2">The sequence shown here is derived from an EMBL/GenBank/DDBJ whole genome shotgun (WGS) entry which is preliminary data.</text>
</comment>
<sequence length="163" mass="17321">MDEQQAAEALATVRAHEDRTRRAARLPWWVYAAVFVLAAGGMALNDVISLSGAKLVAVLVLVVLAVVFATSRVNGPAPLGRVRGVQRRQPFVPWVFGVVAFIAGLGAWLISRYGSEVTHDLADAVGLPGYPNTVAGVLYGAAFTALFALSQLLLTVAQRRQPA</sequence>
<dbReference type="Proteomes" id="UP000286716">
    <property type="component" value="Unassembled WGS sequence"/>
</dbReference>
<dbReference type="OrthoDB" id="3629853at2"/>
<protein>
    <submittedName>
        <fullName evidence="2">Uncharacterized protein</fullName>
    </submittedName>
</protein>
<feature type="transmembrane region" description="Helical" evidence="1">
    <location>
        <begin position="91"/>
        <end position="110"/>
    </location>
</feature>
<dbReference type="RefSeq" id="WP_020639601.1">
    <property type="nucleotide sequence ID" value="NZ_QHHU01000018.1"/>
</dbReference>
<feature type="transmembrane region" description="Helical" evidence="1">
    <location>
        <begin position="137"/>
        <end position="157"/>
    </location>
</feature>
<reference evidence="2 3" key="1">
    <citation type="submission" date="2018-05" db="EMBL/GenBank/DDBJ databases">
        <title>Evolution of GPA BGCs.</title>
        <authorList>
            <person name="Waglechner N."/>
            <person name="Wright G.D."/>
        </authorList>
    </citation>
    <scope>NUCLEOTIDE SEQUENCE [LARGE SCALE GENOMIC DNA]</scope>
    <source>
        <strain evidence="2 3">DSM 5908</strain>
    </source>
</reference>
<gene>
    <name evidence="2" type="ORF">DMA12_14940</name>
</gene>